<keyword evidence="7 10" id="KW-1015">Disulfide bond</keyword>
<keyword evidence="8" id="KW-0325">Glycoprotein</keyword>
<evidence type="ECO:0000256" key="10">
    <source>
        <dbReference type="PROSITE-ProRule" id="PRU00460"/>
    </source>
</evidence>
<sequence>MNATAVRFSFSGLYRKFDLMEINWHHYTVREIAVNALCDCKGHANGGTCPFNQLSGLRTCQCQGNTCGMQCDHCCPLYNQFPWRPGSGAPWANDPNAKCEACNCHNHSNSCVFNQTVNDLGLSKSINGSMIGGGVCVSCQHNTQGVNCEECKDYFYRPNGRNHSDVNACEACLCNLNGTANVSSLSFGGCVKDETVLSLHPGKQPGDCNCKMFVQGRQCDRCIAGYYRLAAENPHGCLACDCHLNGTINRTSDCLDNYSGQCRCKPNVVLRDCSMCKDDYYDLQDSDINGCKFCDCDTGGTKTGHSCDKVTGACDCHPHIVGRKCDAIEVGFYYPDAHFISAAKSPYKTATETLSVVLDIPKTGNFSLLVHHANTARQEVEVQIIVQYKNVSHHAPQREEIYNFSQSFPADNQTTKIITGYPSEYLLLKKGLWLINMTTTQPQGGLKLDRVVAIPKEFQEPTVLRKEDISQFQFCDVESNDMSALPCLRMFFTIATKYLQGALAVIPWDQTAHYVNLTEESVTVNLEWKVVIVIDANQAFTISLMKDVHHANVMDPTKSATRLLACVNVLKIQLVGTAYPADVTTIQISASEQESVLNASSTPLASPASTVLEDILEMQLTSGVRDIHHSLYRARLLVFLYCPITDYVKLKIEDVSPEGCLI</sequence>
<dbReference type="PANTHER" id="PTHR10574:SF442">
    <property type="entry name" value="LAMININ-LIKE PROTEIN EPI-1"/>
    <property type="match status" value="1"/>
</dbReference>
<dbReference type="PROSITE" id="PS01248">
    <property type="entry name" value="EGF_LAM_1"/>
    <property type="match status" value="1"/>
</dbReference>
<name>A0AAD9V7X6_ACRCE</name>
<dbReference type="PRINTS" id="PR00011">
    <property type="entry name" value="EGFLAMININ"/>
</dbReference>
<dbReference type="SMART" id="SM00180">
    <property type="entry name" value="EGF_Lam"/>
    <property type="match status" value="5"/>
</dbReference>
<evidence type="ECO:0000313" key="13">
    <source>
        <dbReference type="Proteomes" id="UP001249851"/>
    </source>
</evidence>
<proteinExistence type="predicted"/>
<evidence type="ECO:0000256" key="1">
    <source>
        <dbReference type="ARBA" id="ARBA00004302"/>
    </source>
</evidence>
<comment type="subcellular location">
    <subcellularLocation>
        <location evidence="1">Secreted</location>
        <location evidence="1">Extracellular space</location>
        <location evidence="1">Extracellular matrix</location>
        <location evidence="1">Basement membrane</location>
    </subcellularLocation>
</comment>
<gene>
    <name evidence="12" type="ORF">P5673_011958</name>
</gene>
<feature type="disulfide bond" evidence="10">
    <location>
        <begin position="210"/>
        <end position="219"/>
    </location>
</feature>
<keyword evidence="3" id="KW-0272">Extracellular matrix</keyword>
<dbReference type="Pfam" id="PF00053">
    <property type="entry name" value="EGF_laminin"/>
    <property type="match status" value="5"/>
</dbReference>
<keyword evidence="2" id="KW-0964">Secreted</keyword>
<evidence type="ECO:0000256" key="5">
    <source>
        <dbReference type="ARBA" id="ARBA00022737"/>
    </source>
</evidence>
<dbReference type="GO" id="GO:0009888">
    <property type="term" value="P:tissue development"/>
    <property type="evidence" value="ECO:0007669"/>
    <property type="project" value="TreeGrafter"/>
</dbReference>
<protein>
    <submittedName>
        <fullName evidence="12">Usherin</fullName>
    </submittedName>
</protein>
<reference evidence="12" key="1">
    <citation type="journal article" date="2023" name="G3 (Bethesda)">
        <title>Whole genome assembly and annotation of the endangered Caribbean coral Acropora cervicornis.</title>
        <authorList>
            <person name="Selwyn J.D."/>
            <person name="Vollmer S.V."/>
        </authorList>
    </citation>
    <scope>NUCLEOTIDE SEQUENCE</scope>
    <source>
        <strain evidence="12">K2</strain>
    </source>
</reference>
<dbReference type="GO" id="GO:0005604">
    <property type="term" value="C:basement membrane"/>
    <property type="evidence" value="ECO:0007669"/>
    <property type="project" value="UniProtKB-SubCell"/>
</dbReference>
<evidence type="ECO:0000256" key="7">
    <source>
        <dbReference type="ARBA" id="ARBA00023157"/>
    </source>
</evidence>
<evidence type="ECO:0000256" key="3">
    <source>
        <dbReference type="ARBA" id="ARBA00022530"/>
    </source>
</evidence>
<dbReference type="PANTHER" id="PTHR10574">
    <property type="entry name" value="NETRIN/LAMININ-RELATED"/>
    <property type="match status" value="1"/>
</dbReference>
<evidence type="ECO:0000259" key="11">
    <source>
        <dbReference type="PROSITE" id="PS50027"/>
    </source>
</evidence>
<organism evidence="12 13">
    <name type="scientific">Acropora cervicornis</name>
    <name type="common">Staghorn coral</name>
    <dbReference type="NCBI Taxonomy" id="6130"/>
    <lineage>
        <taxon>Eukaryota</taxon>
        <taxon>Metazoa</taxon>
        <taxon>Cnidaria</taxon>
        <taxon>Anthozoa</taxon>
        <taxon>Hexacorallia</taxon>
        <taxon>Scleractinia</taxon>
        <taxon>Astrocoeniina</taxon>
        <taxon>Acroporidae</taxon>
        <taxon>Acropora</taxon>
    </lineage>
</organism>
<evidence type="ECO:0000256" key="6">
    <source>
        <dbReference type="ARBA" id="ARBA00022869"/>
    </source>
</evidence>
<feature type="domain" description="Laminin EGF-like" evidence="11">
    <location>
        <begin position="172"/>
        <end position="239"/>
    </location>
</feature>
<evidence type="ECO:0000256" key="8">
    <source>
        <dbReference type="ARBA" id="ARBA00023180"/>
    </source>
</evidence>
<evidence type="ECO:0000256" key="4">
    <source>
        <dbReference type="ARBA" id="ARBA00022729"/>
    </source>
</evidence>
<dbReference type="PROSITE" id="PS50027">
    <property type="entry name" value="EGF_LAM_2"/>
    <property type="match status" value="1"/>
</dbReference>
<dbReference type="Gene3D" id="2.60.120.260">
    <property type="entry name" value="Galactose-binding domain-like"/>
    <property type="match status" value="1"/>
</dbReference>
<reference evidence="12" key="2">
    <citation type="journal article" date="2023" name="Science">
        <title>Genomic signatures of disease resistance in endangered staghorn corals.</title>
        <authorList>
            <person name="Vollmer S.V."/>
            <person name="Selwyn J.D."/>
            <person name="Despard B.A."/>
            <person name="Roesel C.L."/>
        </authorList>
    </citation>
    <scope>NUCLEOTIDE SEQUENCE</scope>
    <source>
        <strain evidence="12">K2</strain>
    </source>
</reference>
<dbReference type="InterPro" id="IPR002049">
    <property type="entry name" value="LE_dom"/>
</dbReference>
<dbReference type="EMBL" id="JARQWQ010000022">
    <property type="protein sequence ID" value="KAK2564514.1"/>
    <property type="molecule type" value="Genomic_DNA"/>
</dbReference>
<keyword evidence="9 10" id="KW-0424">Laminin EGF-like domain</keyword>
<evidence type="ECO:0000313" key="12">
    <source>
        <dbReference type="EMBL" id="KAK2564514.1"/>
    </source>
</evidence>
<dbReference type="GO" id="GO:0009887">
    <property type="term" value="P:animal organ morphogenesis"/>
    <property type="evidence" value="ECO:0007669"/>
    <property type="project" value="TreeGrafter"/>
</dbReference>
<dbReference type="FunFam" id="2.10.25.10:FF:000090">
    <property type="entry name" value="laminin subunit alpha"/>
    <property type="match status" value="3"/>
</dbReference>
<keyword evidence="5" id="KW-0677">Repeat</keyword>
<evidence type="ECO:0000256" key="9">
    <source>
        <dbReference type="ARBA" id="ARBA00023292"/>
    </source>
</evidence>
<dbReference type="InterPro" id="IPR050440">
    <property type="entry name" value="Laminin/Netrin_ECM"/>
</dbReference>
<dbReference type="FunFam" id="2.10.25.10:FF:000069">
    <property type="entry name" value="Laminin subunit alpha 1"/>
    <property type="match status" value="1"/>
</dbReference>
<dbReference type="Proteomes" id="UP001249851">
    <property type="component" value="Unassembled WGS sequence"/>
</dbReference>
<keyword evidence="4" id="KW-0732">Signal</keyword>
<dbReference type="Gene3D" id="2.10.25.10">
    <property type="entry name" value="Laminin"/>
    <property type="match status" value="4"/>
</dbReference>
<dbReference type="SUPFAM" id="SSF57196">
    <property type="entry name" value="EGF/Laminin"/>
    <property type="match status" value="5"/>
</dbReference>
<keyword evidence="6" id="KW-0084">Basement membrane</keyword>
<accession>A0AAD9V7X6</accession>
<dbReference type="CDD" id="cd00055">
    <property type="entry name" value="EGF_Lam"/>
    <property type="match status" value="5"/>
</dbReference>
<keyword evidence="13" id="KW-1185">Reference proteome</keyword>
<comment type="caution">
    <text evidence="10">Lacks conserved residue(s) required for the propagation of feature annotation.</text>
</comment>
<dbReference type="AlphaFoldDB" id="A0AAD9V7X6"/>
<evidence type="ECO:0000256" key="2">
    <source>
        <dbReference type="ARBA" id="ARBA00022525"/>
    </source>
</evidence>
<comment type="caution">
    <text evidence="12">The sequence shown here is derived from an EMBL/GenBank/DDBJ whole genome shotgun (WGS) entry which is preliminary data.</text>
</comment>